<comment type="caution">
    <text evidence="1">The sequence shown here is derived from an EMBL/GenBank/DDBJ whole genome shotgun (WGS) entry which is preliminary data.</text>
</comment>
<reference evidence="1 2" key="1">
    <citation type="submission" date="2019-05" db="EMBL/GenBank/DDBJ databases">
        <title>Another draft genome of Portunus trituberculatus and its Hox gene families provides insights of decapod evolution.</title>
        <authorList>
            <person name="Jeong J.-H."/>
            <person name="Song I."/>
            <person name="Kim S."/>
            <person name="Choi T."/>
            <person name="Kim D."/>
            <person name="Ryu S."/>
            <person name="Kim W."/>
        </authorList>
    </citation>
    <scope>NUCLEOTIDE SEQUENCE [LARGE SCALE GENOMIC DNA]</scope>
    <source>
        <tissue evidence="1">Muscle</tissue>
    </source>
</reference>
<accession>A0A5B7E3X2</accession>
<gene>
    <name evidence="1" type="ORF">E2C01_021930</name>
</gene>
<organism evidence="1 2">
    <name type="scientific">Portunus trituberculatus</name>
    <name type="common">Swimming crab</name>
    <name type="synonym">Neptunus trituberculatus</name>
    <dbReference type="NCBI Taxonomy" id="210409"/>
    <lineage>
        <taxon>Eukaryota</taxon>
        <taxon>Metazoa</taxon>
        <taxon>Ecdysozoa</taxon>
        <taxon>Arthropoda</taxon>
        <taxon>Crustacea</taxon>
        <taxon>Multicrustacea</taxon>
        <taxon>Malacostraca</taxon>
        <taxon>Eumalacostraca</taxon>
        <taxon>Eucarida</taxon>
        <taxon>Decapoda</taxon>
        <taxon>Pleocyemata</taxon>
        <taxon>Brachyura</taxon>
        <taxon>Eubrachyura</taxon>
        <taxon>Portunoidea</taxon>
        <taxon>Portunidae</taxon>
        <taxon>Portuninae</taxon>
        <taxon>Portunus</taxon>
    </lineage>
</organism>
<protein>
    <submittedName>
        <fullName evidence="1">Uncharacterized protein</fullName>
    </submittedName>
</protein>
<dbReference type="Proteomes" id="UP000324222">
    <property type="component" value="Unassembled WGS sequence"/>
</dbReference>
<evidence type="ECO:0000313" key="2">
    <source>
        <dbReference type="Proteomes" id="UP000324222"/>
    </source>
</evidence>
<keyword evidence="2" id="KW-1185">Reference proteome</keyword>
<dbReference type="AlphaFoldDB" id="A0A5B7E3X2"/>
<dbReference type="EMBL" id="VSRR010001955">
    <property type="protein sequence ID" value="MPC28721.1"/>
    <property type="molecule type" value="Genomic_DNA"/>
</dbReference>
<evidence type="ECO:0000313" key="1">
    <source>
        <dbReference type="EMBL" id="MPC28721.1"/>
    </source>
</evidence>
<sequence>MINLTGFITNYYDTQLCLSTTTFTPHSTVHHLNTTLGHSHNKSEKKKNVLCSNDAAGGEAYSY</sequence>
<name>A0A5B7E3X2_PORTR</name>
<proteinExistence type="predicted"/>